<feature type="region of interest" description="Disordered" evidence="1">
    <location>
        <begin position="1"/>
        <end position="22"/>
    </location>
</feature>
<reference evidence="2" key="1">
    <citation type="submission" date="2022-05" db="EMBL/GenBank/DDBJ databases">
        <authorList>
            <person name="Tuo L."/>
        </authorList>
    </citation>
    <scope>NUCLEOTIDE SEQUENCE</scope>
    <source>
        <strain evidence="2">BSK12Z-4</strain>
    </source>
</reference>
<dbReference type="AlphaFoldDB" id="A0A9X2ID85"/>
<evidence type="ECO:0000313" key="3">
    <source>
        <dbReference type="Proteomes" id="UP001139485"/>
    </source>
</evidence>
<sequence>MSAEQVEPGAVSLDSGGDSRKATMHKVWSDMRDLPTHPALCGAILTPGNRVPTTSLTTTELRPCKRCETIWLELQFAWSDD</sequence>
<evidence type="ECO:0000313" key="2">
    <source>
        <dbReference type="EMBL" id="MCM0618758.1"/>
    </source>
</evidence>
<protein>
    <submittedName>
        <fullName evidence="2">Uncharacterized protein</fullName>
    </submittedName>
</protein>
<proteinExistence type="predicted"/>
<comment type="caution">
    <text evidence="2">The sequence shown here is derived from an EMBL/GenBank/DDBJ whole genome shotgun (WGS) entry which is preliminary data.</text>
</comment>
<organism evidence="2 3">
    <name type="scientific">Nocardioides bruguierae</name>
    <dbReference type="NCBI Taxonomy" id="2945102"/>
    <lineage>
        <taxon>Bacteria</taxon>
        <taxon>Bacillati</taxon>
        <taxon>Actinomycetota</taxon>
        <taxon>Actinomycetes</taxon>
        <taxon>Propionibacteriales</taxon>
        <taxon>Nocardioidaceae</taxon>
        <taxon>Nocardioides</taxon>
    </lineage>
</organism>
<dbReference type="RefSeq" id="WP_250825729.1">
    <property type="nucleotide sequence ID" value="NZ_JAMOIL010000001.1"/>
</dbReference>
<dbReference type="EMBL" id="JAMOIL010000001">
    <property type="protein sequence ID" value="MCM0618758.1"/>
    <property type="molecule type" value="Genomic_DNA"/>
</dbReference>
<keyword evidence="3" id="KW-1185">Reference proteome</keyword>
<gene>
    <name evidence="2" type="ORF">M8330_00450</name>
</gene>
<evidence type="ECO:0000256" key="1">
    <source>
        <dbReference type="SAM" id="MobiDB-lite"/>
    </source>
</evidence>
<name>A0A9X2ID85_9ACTN</name>
<accession>A0A9X2ID85</accession>
<dbReference type="Proteomes" id="UP001139485">
    <property type="component" value="Unassembled WGS sequence"/>
</dbReference>